<evidence type="ECO:0000256" key="3">
    <source>
        <dbReference type="PROSITE-ProRule" id="PRU00169"/>
    </source>
</evidence>
<dbReference type="SMART" id="SM00448">
    <property type="entry name" value="REC"/>
    <property type="match status" value="1"/>
</dbReference>
<sequence>MMARLLLVEDHEEIWDFLSRRLRRKGHEVDLAHDGRAGVEAARDGGYDLVLMDVNLPVLDGYAAVRELRSSEATRALPVIALTAHALIGDRDKALEAGCTDYHPKPIDFSRLLEQIDGALAGTTAGGSA</sequence>
<reference evidence="5 6" key="1">
    <citation type="submission" date="2016-10" db="EMBL/GenBank/DDBJ databases">
        <authorList>
            <person name="de Groot N.N."/>
        </authorList>
    </citation>
    <scope>NUCLEOTIDE SEQUENCE [LARGE SCALE GENOMIC DNA]</scope>
    <source>
        <strain evidence="5 6">CGMCC 1.9113</strain>
    </source>
</reference>
<dbReference type="EMBL" id="FOXP01000003">
    <property type="protein sequence ID" value="SFP57550.1"/>
    <property type="molecule type" value="Genomic_DNA"/>
</dbReference>
<protein>
    <submittedName>
        <fullName evidence="5">Response regulator receiver domain-containing protein</fullName>
    </submittedName>
</protein>
<feature type="modified residue" description="4-aspartylphosphate" evidence="3">
    <location>
        <position position="53"/>
    </location>
</feature>
<dbReference type="Pfam" id="PF00072">
    <property type="entry name" value="Response_reg"/>
    <property type="match status" value="1"/>
</dbReference>
<evidence type="ECO:0000259" key="4">
    <source>
        <dbReference type="PROSITE" id="PS50110"/>
    </source>
</evidence>
<evidence type="ECO:0000256" key="2">
    <source>
        <dbReference type="ARBA" id="ARBA00023012"/>
    </source>
</evidence>
<organism evidence="5 6">
    <name type="scientific">Sphingomonas rubra</name>
    <dbReference type="NCBI Taxonomy" id="634430"/>
    <lineage>
        <taxon>Bacteria</taxon>
        <taxon>Pseudomonadati</taxon>
        <taxon>Pseudomonadota</taxon>
        <taxon>Alphaproteobacteria</taxon>
        <taxon>Sphingomonadales</taxon>
        <taxon>Sphingomonadaceae</taxon>
        <taxon>Sphingomonas</taxon>
    </lineage>
</organism>
<evidence type="ECO:0000256" key="1">
    <source>
        <dbReference type="ARBA" id="ARBA00022553"/>
    </source>
</evidence>
<dbReference type="InterPro" id="IPR011006">
    <property type="entry name" value="CheY-like_superfamily"/>
</dbReference>
<name>A0A1I5RGQ5_9SPHN</name>
<gene>
    <name evidence="5" type="ORF">SAMN04488241_103240</name>
</gene>
<dbReference type="Gene3D" id="3.40.50.2300">
    <property type="match status" value="1"/>
</dbReference>
<dbReference type="AlphaFoldDB" id="A0A1I5RGQ5"/>
<keyword evidence="6" id="KW-1185">Reference proteome</keyword>
<dbReference type="STRING" id="634430.SAMN04488241_103240"/>
<dbReference type="RefSeq" id="WP_218149618.1">
    <property type="nucleotide sequence ID" value="NZ_FOXP01000003.1"/>
</dbReference>
<dbReference type="PROSITE" id="PS50110">
    <property type="entry name" value="RESPONSE_REGULATORY"/>
    <property type="match status" value="1"/>
</dbReference>
<evidence type="ECO:0000313" key="6">
    <source>
        <dbReference type="Proteomes" id="UP000199586"/>
    </source>
</evidence>
<keyword evidence="2" id="KW-0902">Two-component regulatory system</keyword>
<feature type="domain" description="Response regulatory" evidence="4">
    <location>
        <begin position="4"/>
        <end position="120"/>
    </location>
</feature>
<evidence type="ECO:0000313" key="5">
    <source>
        <dbReference type="EMBL" id="SFP57550.1"/>
    </source>
</evidence>
<dbReference type="Proteomes" id="UP000199586">
    <property type="component" value="Unassembled WGS sequence"/>
</dbReference>
<dbReference type="PANTHER" id="PTHR45339:SF1">
    <property type="entry name" value="HYBRID SIGNAL TRANSDUCTION HISTIDINE KINASE J"/>
    <property type="match status" value="1"/>
</dbReference>
<dbReference type="InterPro" id="IPR001789">
    <property type="entry name" value="Sig_transdc_resp-reg_receiver"/>
</dbReference>
<dbReference type="SUPFAM" id="SSF52172">
    <property type="entry name" value="CheY-like"/>
    <property type="match status" value="1"/>
</dbReference>
<proteinExistence type="predicted"/>
<keyword evidence="1 3" id="KW-0597">Phosphoprotein</keyword>
<accession>A0A1I5RGQ5</accession>
<dbReference type="GO" id="GO:0000160">
    <property type="term" value="P:phosphorelay signal transduction system"/>
    <property type="evidence" value="ECO:0007669"/>
    <property type="project" value="UniProtKB-KW"/>
</dbReference>
<dbReference type="PANTHER" id="PTHR45339">
    <property type="entry name" value="HYBRID SIGNAL TRANSDUCTION HISTIDINE KINASE J"/>
    <property type="match status" value="1"/>
</dbReference>